<protein>
    <recommendedName>
        <fullName evidence="1">Reverse transcriptase domain-containing protein</fullName>
    </recommendedName>
</protein>
<keyword evidence="4" id="KW-1185">Reference proteome</keyword>
<dbReference type="AlphaFoldDB" id="A0A6D2IKK5"/>
<evidence type="ECO:0000313" key="2">
    <source>
        <dbReference type="EMBL" id="CAA7028174.1"/>
    </source>
</evidence>
<dbReference type="Pfam" id="PF00078">
    <property type="entry name" value="RVT_1"/>
    <property type="match status" value="1"/>
</dbReference>
<feature type="domain" description="Reverse transcriptase" evidence="1">
    <location>
        <begin position="1"/>
        <end position="105"/>
    </location>
</feature>
<dbReference type="Proteomes" id="UP000467841">
    <property type="component" value="Unassembled WGS sequence"/>
</dbReference>
<proteinExistence type="predicted"/>
<gene>
    <name evidence="2" type="ORF">MERR_LOCUS15409</name>
    <name evidence="3" type="ORF">MERR_LOCUS21780</name>
</gene>
<sequence>MEVFSKVLHSRFDAGYIMYHPKTEELGISHLMFADDVMVLFDGGSSSLHSIMEALDNFVSWYGLKMNKDKTQLFLAGVNEVESTTVEEYGFTKGSLPIRYLGLPFMHRKLKIVEYEPLMEKIRGRFLRTKVGNGQSTSFWFDVWTPLGPFRTEGLMHSFLSQGLRGMLKWHLELTSVKIRKGCGIAGSTGFGMDLVCIILVLYSHSKPKTWEAVRPRADSKPWSNSVQLRDLAVGVAETRSDASRHNVLIGATILV</sequence>
<evidence type="ECO:0000313" key="3">
    <source>
        <dbReference type="EMBL" id="CAA7034545.1"/>
    </source>
</evidence>
<name>A0A6D2IKK5_9BRAS</name>
<dbReference type="PROSITE" id="PS50878">
    <property type="entry name" value="RT_POL"/>
    <property type="match status" value="1"/>
</dbReference>
<reference evidence="2 4" key="1">
    <citation type="submission" date="2020-01" db="EMBL/GenBank/DDBJ databases">
        <authorList>
            <person name="Mishra B."/>
        </authorList>
    </citation>
    <scope>NUCLEOTIDE SEQUENCE [LARGE SCALE GENOMIC DNA]</scope>
</reference>
<accession>A0A6D2IKK5</accession>
<evidence type="ECO:0000313" key="4">
    <source>
        <dbReference type="Proteomes" id="UP000467841"/>
    </source>
</evidence>
<dbReference type="PANTHER" id="PTHR33116">
    <property type="entry name" value="REVERSE TRANSCRIPTASE ZINC-BINDING DOMAIN-CONTAINING PROTEIN-RELATED-RELATED"/>
    <property type="match status" value="1"/>
</dbReference>
<dbReference type="PANTHER" id="PTHR33116:SF80">
    <property type="entry name" value="REVERSE TRANSCRIPTASE ZINC-BINDING DOMAIN-CONTAINING PROTEIN"/>
    <property type="match status" value="1"/>
</dbReference>
<dbReference type="InterPro" id="IPR000477">
    <property type="entry name" value="RT_dom"/>
</dbReference>
<organism evidence="2 4">
    <name type="scientific">Microthlaspi erraticum</name>
    <dbReference type="NCBI Taxonomy" id="1685480"/>
    <lineage>
        <taxon>Eukaryota</taxon>
        <taxon>Viridiplantae</taxon>
        <taxon>Streptophyta</taxon>
        <taxon>Embryophyta</taxon>
        <taxon>Tracheophyta</taxon>
        <taxon>Spermatophyta</taxon>
        <taxon>Magnoliopsida</taxon>
        <taxon>eudicotyledons</taxon>
        <taxon>Gunneridae</taxon>
        <taxon>Pentapetalae</taxon>
        <taxon>rosids</taxon>
        <taxon>malvids</taxon>
        <taxon>Brassicales</taxon>
        <taxon>Brassicaceae</taxon>
        <taxon>Coluteocarpeae</taxon>
        <taxon>Microthlaspi</taxon>
    </lineage>
</organism>
<dbReference type="EMBL" id="CACVBM020001064">
    <property type="protein sequence ID" value="CAA7028174.1"/>
    <property type="molecule type" value="Genomic_DNA"/>
</dbReference>
<evidence type="ECO:0000259" key="1">
    <source>
        <dbReference type="PROSITE" id="PS50878"/>
    </source>
</evidence>
<dbReference type="EMBL" id="CACVBM020001150">
    <property type="protein sequence ID" value="CAA7034545.1"/>
    <property type="molecule type" value="Genomic_DNA"/>
</dbReference>
<dbReference type="OrthoDB" id="1751077at2759"/>